<reference evidence="1 2" key="1">
    <citation type="submission" date="2015-10" db="EMBL/GenBank/DDBJ databases">
        <title>Genome sequencing of Penicillium freii.</title>
        <authorList>
            <person name="Nguyen H.D."/>
            <person name="Visagie C.M."/>
            <person name="Seifert K.A."/>
        </authorList>
    </citation>
    <scope>NUCLEOTIDE SEQUENCE [LARGE SCALE GENOMIC DNA]</scope>
    <source>
        <strain evidence="1 2">DAOM 242723</strain>
    </source>
</reference>
<dbReference type="EMBL" id="LLXE01000078">
    <property type="protein sequence ID" value="KUM63256.1"/>
    <property type="molecule type" value="Genomic_DNA"/>
</dbReference>
<keyword evidence="2" id="KW-1185">Reference proteome</keyword>
<dbReference type="AlphaFoldDB" id="A0A101MMH2"/>
<accession>A0A101MMH2</accession>
<sequence>MCMGLRQPSHKYTDARDTRLYSTPITSYILVLRIEDITVVNTPNVFRGTCQVTIAPKRLATCQNTHEKARFDLDAELHGPQRC</sequence>
<protein>
    <submittedName>
        <fullName evidence="1">Uncharacterized protein</fullName>
    </submittedName>
</protein>
<name>A0A101MMH2_PENFR</name>
<comment type="caution">
    <text evidence="1">The sequence shown here is derived from an EMBL/GenBank/DDBJ whole genome shotgun (WGS) entry which is preliminary data.</text>
</comment>
<proteinExistence type="predicted"/>
<dbReference type="Proteomes" id="UP000055045">
    <property type="component" value="Unassembled WGS sequence"/>
</dbReference>
<organism evidence="1 2">
    <name type="scientific">Penicillium freii</name>
    <dbReference type="NCBI Taxonomy" id="48697"/>
    <lineage>
        <taxon>Eukaryota</taxon>
        <taxon>Fungi</taxon>
        <taxon>Dikarya</taxon>
        <taxon>Ascomycota</taxon>
        <taxon>Pezizomycotina</taxon>
        <taxon>Eurotiomycetes</taxon>
        <taxon>Eurotiomycetidae</taxon>
        <taxon>Eurotiales</taxon>
        <taxon>Aspergillaceae</taxon>
        <taxon>Penicillium</taxon>
    </lineage>
</organism>
<evidence type="ECO:0000313" key="2">
    <source>
        <dbReference type="Proteomes" id="UP000055045"/>
    </source>
</evidence>
<evidence type="ECO:0000313" key="1">
    <source>
        <dbReference type="EMBL" id="KUM63256.1"/>
    </source>
</evidence>
<gene>
    <name evidence="1" type="ORF">ACN42_g3850</name>
</gene>